<dbReference type="Pfam" id="PF07992">
    <property type="entry name" value="Pyr_redox_2"/>
    <property type="match status" value="1"/>
</dbReference>
<keyword evidence="5" id="KW-0520">NAD</keyword>
<dbReference type="PANTHER" id="PTHR43706:SF17">
    <property type="entry name" value="NADH DEHYDROGENASE (EUROFUNG)"/>
    <property type="match status" value="1"/>
</dbReference>
<dbReference type="SUPFAM" id="SSF51905">
    <property type="entry name" value="FAD/NAD(P)-binding domain"/>
    <property type="match status" value="2"/>
</dbReference>
<gene>
    <name evidence="8" type="ORF">GRF29_96g1082215</name>
</gene>
<dbReference type="AlphaFoldDB" id="A0AAN6LZ26"/>
<keyword evidence="3" id="KW-0274">FAD</keyword>
<dbReference type="InterPro" id="IPR036188">
    <property type="entry name" value="FAD/NAD-bd_sf"/>
</dbReference>
<dbReference type="PRINTS" id="PR00368">
    <property type="entry name" value="FADPNR"/>
</dbReference>
<dbReference type="Proteomes" id="UP001280581">
    <property type="component" value="Unassembled WGS sequence"/>
</dbReference>
<sequence length="560" mass="62699">MQSTAHIARIAQLPAELRLLPRHLMPAPRPSLSTARSALFARLGRNGRVCEQRRAMTINQLDDKQDRRERVVVLGSGWAGYTVARALDSNKYQTIVVSPRSYFAFTPLLASTAVGTLEFRTALEPIRTKRTNVSFLQGWADAVDFKSKKITIEEAVEDTSASQALVDERHAGETKLQRRERQKADARKGTCFDLAYDKLVITVGCYTQTFSTPGVKEHALFLKDVGDARRIRNRILACFEAAALPTTTDKQRKQLLNFAIVGGGPTGIEFSAELHDIIKEDMARIYPELIQFHKITVYDVAKKVLPMFDENLAKYAMQTFNREGIAIKTNHHVEELRPGSPEEKGASADNHEVYTLRIKEEGEIGVGMVVWSTGLMQNPFVSSALSDGYYEVPKSFRRTEGETNNPDHLQWRVKTDKKTGSIMTDNRLQLKLLGEGGGNKNPEAILKDVYALGDCAIVEGTLYPATAQVASQKAYWLAKRLNKGDMENSGFTWKNMGVMAYVGNWNALLQGGGSGGISGRLAWIIWRGAYLTKSVSWRNKILIPMYWAINWLFGRDISRF</sequence>
<dbReference type="InterPro" id="IPR054585">
    <property type="entry name" value="NDH2-like_C"/>
</dbReference>
<keyword evidence="9" id="KW-1185">Reference proteome</keyword>
<protein>
    <recommendedName>
        <fullName evidence="10">FAD/NAD(P)-binding domain-containing protein</fullName>
    </recommendedName>
</protein>
<keyword evidence="4" id="KW-0560">Oxidoreductase</keyword>
<evidence type="ECO:0000256" key="4">
    <source>
        <dbReference type="ARBA" id="ARBA00023002"/>
    </source>
</evidence>
<evidence type="ECO:0000256" key="2">
    <source>
        <dbReference type="ARBA" id="ARBA00022630"/>
    </source>
</evidence>
<comment type="similarity">
    <text evidence="1">Belongs to the NADH dehydrogenase family.</text>
</comment>
<dbReference type="Pfam" id="PF22366">
    <property type="entry name" value="NDH2_C"/>
    <property type="match status" value="1"/>
</dbReference>
<dbReference type="GO" id="GO:0005739">
    <property type="term" value="C:mitochondrion"/>
    <property type="evidence" value="ECO:0007669"/>
    <property type="project" value="TreeGrafter"/>
</dbReference>
<evidence type="ECO:0000256" key="3">
    <source>
        <dbReference type="ARBA" id="ARBA00022827"/>
    </source>
</evidence>
<evidence type="ECO:0000313" key="8">
    <source>
        <dbReference type="EMBL" id="KAK3207990.1"/>
    </source>
</evidence>
<evidence type="ECO:0000313" key="9">
    <source>
        <dbReference type="Proteomes" id="UP001280581"/>
    </source>
</evidence>
<reference evidence="8 9" key="1">
    <citation type="submission" date="2021-02" db="EMBL/GenBank/DDBJ databases">
        <title>Genome assembly of Pseudopithomyces chartarum.</title>
        <authorList>
            <person name="Jauregui R."/>
            <person name="Singh J."/>
            <person name="Voisey C."/>
        </authorList>
    </citation>
    <scope>NUCLEOTIDE SEQUENCE [LARGE SCALE GENOMIC DNA]</scope>
    <source>
        <strain evidence="8 9">AGR01</strain>
    </source>
</reference>
<dbReference type="InterPro" id="IPR045024">
    <property type="entry name" value="NDH-2"/>
</dbReference>
<proteinExistence type="inferred from homology"/>
<evidence type="ECO:0000256" key="1">
    <source>
        <dbReference type="ARBA" id="ARBA00005272"/>
    </source>
</evidence>
<evidence type="ECO:0008006" key="10">
    <source>
        <dbReference type="Google" id="ProtNLM"/>
    </source>
</evidence>
<evidence type="ECO:0000259" key="6">
    <source>
        <dbReference type="Pfam" id="PF07992"/>
    </source>
</evidence>
<dbReference type="PANTHER" id="PTHR43706">
    <property type="entry name" value="NADH DEHYDROGENASE"/>
    <property type="match status" value="1"/>
</dbReference>
<dbReference type="Gene3D" id="3.50.50.100">
    <property type="match status" value="1"/>
</dbReference>
<dbReference type="GO" id="GO:0003954">
    <property type="term" value="F:NADH dehydrogenase activity"/>
    <property type="evidence" value="ECO:0007669"/>
    <property type="project" value="InterPro"/>
</dbReference>
<accession>A0AAN6LZ26</accession>
<comment type="caution">
    <text evidence="8">The sequence shown here is derived from an EMBL/GenBank/DDBJ whole genome shotgun (WGS) entry which is preliminary data.</text>
</comment>
<keyword evidence="2" id="KW-0285">Flavoprotein</keyword>
<feature type="domain" description="FAD/NAD(P)-binding" evidence="6">
    <location>
        <begin position="70"/>
        <end position="379"/>
    </location>
</feature>
<feature type="domain" description="External alternative NADH-ubiquinone oxidoreductase-like C-terminal" evidence="7">
    <location>
        <begin position="497"/>
        <end position="556"/>
    </location>
</feature>
<evidence type="ECO:0000256" key="5">
    <source>
        <dbReference type="ARBA" id="ARBA00023027"/>
    </source>
</evidence>
<evidence type="ECO:0000259" key="7">
    <source>
        <dbReference type="Pfam" id="PF22366"/>
    </source>
</evidence>
<dbReference type="InterPro" id="IPR023753">
    <property type="entry name" value="FAD/NAD-binding_dom"/>
</dbReference>
<organism evidence="8 9">
    <name type="scientific">Pseudopithomyces chartarum</name>
    <dbReference type="NCBI Taxonomy" id="1892770"/>
    <lineage>
        <taxon>Eukaryota</taxon>
        <taxon>Fungi</taxon>
        <taxon>Dikarya</taxon>
        <taxon>Ascomycota</taxon>
        <taxon>Pezizomycotina</taxon>
        <taxon>Dothideomycetes</taxon>
        <taxon>Pleosporomycetidae</taxon>
        <taxon>Pleosporales</taxon>
        <taxon>Massarineae</taxon>
        <taxon>Didymosphaeriaceae</taxon>
        <taxon>Pseudopithomyces</taxon>
    </lineage>
</organism>
<dbReference type="EMBL" id="WVTA01000008">
    <property type="protein sequence ID" value="KAK3207990.1"/>
    <property type="molecule type" value="Genomic_DNA"/>
</dbReference>
<name>A0AAN6LZ26_9PLEO</name>